<dbReference type="STRING" id="138074.SYMBAF_150005"/>
<dbReference type="Proteomes" id="UP000324392">
    <property type="component" value="Chromosome"/>
</dbReference>
<dbReference type="EMBL" id="AP019531">
    <property type="protein sequence ID" value="BBI91277.1"/>
    <property type="molecule type" value="Genomic_DNA"/>
</dbReference>
<dbReference type="Gene3D" id="3.30.70.240">
    <property type="match status" value="1"/>
</dbReference>
<protein>
    <submittedName>
        <fullName evidence="1">Uncharacterized protein</fullName>
    </submittedName>
</protein>
<organism evidence="1 2">
    <name type="scientific">Serratia symbiotica</name>
    <dbReference type="NCBI Taxonomy" id="138074"/>
    <lineage>
        <taxon>Bacteria</taxon>
        <taxon>Pseudomonadati</taxon>
        <taxon>Pseudomonadota</taxon>
        <taxon>Gammaproteobacteria</taxon>
        <taxon>Enterobacterales</taxon>
        <taxon>Yersiniaceae</taxon>
        <taxon>Serratia</taxon>
    </lineage>
</organism>
<sequence>MWLALVGNLLQKAKGRILQDEYGSTFLLHLDLLATCVALFGNKLRALSRSNLQ</sequence>
<evidence type="ECO:0000313" key="2">
    <source>
        <dbReference type="Proteomes" id="UP000324392"/>
    </source>
</evidence>
<evidence type="ECO:0000313" key="1">
    <source>
        <dbReference type="EMBL" id="BBI91277.1"/>
    </source>
</evidence>
<dbReference type="AlphaFoldDB" id="A0A068Z5S5"/>
<accession>A0A068Z5S5</accession>
<proteinExistence type="predicted"/>
<reference evidence="1 2" key="1">
    <citation type="submission" date="2019-03" db="EMBL/GenBank/DDBJ databases">
        <title>The genome sequence of Candidatus Serratia symbiotica strain IS.</title>
        <authorList>
            <person name="Nikoh N."/>
            <person name="Koga R."/>
            <person name="Oshima K."/>
            <person name="Hattori M."/>
            <person name="Fukatsu T."/>
        </authorList>
    </citation>
    <scope>NUCLEOTIDE SEQUENCE [LARGE SCALE GENOMIC DNA]</scope>
    <source>
        <strain evidence="1 2">IS</strain>
    </source>
</reference>
<name>A0A068Z5S5_9GAMM</name>
<gene>
    <name evidence="1" type="primary">yigZ</name>
    <name evidence="1" type="ORF">SSYIS1_03880</name>
</gene>